<dbReference type="RefSeq" id="WP_021131571.1">
    <property type="nucleotide sequence ID" value="NZ_AQPH01000015.1"/>
</dbReference>
<evidence type="ECO:0000313" key="3">
    <source>
        <dbReference type="Proteomes" id="UP000015350"/>
    </source>
</evidence>
<feature type="region of interest" description="Disordered" evidence="1">
    <location>
        <begin position="137"/>
        <end position="160"/>
    </location>
</feature>
<reference evidence="2 3" key="1">
    <citation type="submission" date="2013-04" db="EMBL/GenBank/DDBJ databases">
        <authorList>
            <person name="Kuznetsov B."/>
            <person name="Ivanovsky R."/>
        </authorList>
    </citation>
    <scope>NUCLEOTIDE SEQUENCE [LARGE SCALE GENOMIC DNA]</scope>
    <source>
        <strain evidence="2 3">MGU-K5</strain>
    </source>
</reference>
<name>S9TVE4_MAGFU</name>
<proteinExistence type="predicted"/>
<dbReference type="Proteomes" id="UP000015350">
    <property type="component" value="Unassembled WGS sequence"/>
</dbReference>
<dbReference type="STRING" id="1316936.K678_06078"/>
<accession>S9TVE4</accession>
<dbReference type="PATRIC" id="fig|1316936.3.peg.1217"/>
<dbReference type="Pfam" id="PF13801">
    <property type="entry name" value="Metal_resist"/>
    <property type="match status" value="1"/>
</dbReference>
<evidence type="ECO:0000256" key="1">
    <source>
        <dbReference type="SAM" id="MobiDB-lite"/>
    </source>
</evidence>
<evidence type="ECO:0000313" key="2">
    <source>
        <dbReference type="EMBL" id="EPY02425.1"/>
    </source>
</evidence>
<evidence type="ECO:0008006" key="4">
    <source>
        <dbReference type="Google" id="ProtNLM"/>
    </source>
</evidence>
<sequence length="160" mass="17186">MKWVLTASLALNVFLATVLVVVYRPHHPPPPDITDIAERIAETLPPADAVILREIVAARAPAIESGKHNLRGFPDRVRAVLGKEDFDPEALRPLFSDFIAVHQRMDEAVAALVIEAATRMSPQGRAVISRLRLPPPPFAMGGAPPPPFGGKGPPPPPPAE</sequence>
<dbReference type="AlphaFoldDB" id="S9TVE4"/>
<gene>
    <name evidence="2" type="ORF">K678_06078</name>
</gene>
<protein>
    <recommendedName>
        <fullName evidence="4">Periplasmic heavy metal sensor</fullName>
    </recommendedName>
</protein>
<dbReference type="eggNOG" id="COG5612">
    <property type="taxonomic scope" value="Bacteria"/>
</dbReference>
<organism evidence="2 3">
    <name type="scientific">Magnetospirillum fulvum MGU-K5</name>
    <dbReference type="NCBI Taxonomy" id="1316936"/>
    <lineage>
        <taxon>Bacteria</taxon>
        <taxon>Pseudomonadati</taxon>
        <taxon>Pseudomonadota</taxon>
        <taxon>Alphaproteobacteria</taxon>
        <taxon>Rhodospirillales</taxon>
        <taxon>Rhodospirillaceae</taxon>
        <taxon>Magnetospirillum</taxon>
    </lineage>
</organism>
<comment type="caution">
    <text evidence="2">The sequence shown here is derived from an EMBL/GenBank/DDBJ whole genome shotgun (WGS) entry which is preliminary data.</text>
</comment>
<dbReference type="InterPro" id="IPR025961">
    <property type="entry name" value="Metal_resist"/>
</dbReference>
<dbReference type="EMBL" id="AQPH01000015">
    <property type="protein sequence ID" value="EPY02425.1"/>
    <property type="molecule type" value="Genomic_DNA"/>
</dbReference>